<sequence>MANLSENPSSPPKETTPIPSITPSTTPTSKKGRFKLMARKVVIGGEQIKKINEQFKASREEEPHKSDESFKSIEGEETASSEIEQVTSGPKVTPKIISEVATNLENRDSSYKRENYKERENYKSEAELENALEESKKKVAAKGKRKVIEPIEAVEIEEMDLVLRDEEEAEEMEVVTPKAKKSKTSTKKSVSKTKSVDPSTLAKRTRSALKSRKVKVVEEEEEEEFDAEKDKMVKLGREQS</sequence>
<dbReference type="AlphaFoldDB" id="A0A1U7WT11"/>
<proteinExistence type="predicted"/>
<evidence type="ECO:0000256" key="1">
    <source>
        <dbReference type="SAM" id="MobiDB-lite"/>
    </source>
</evidence>
<feature type="compositionally biased region" description="Basic residues" evidence="1">
    <location>
        <begin position="178"/>
        <end position="191"/>
    </location>
</feature>
<keyword evidence="2" id="KW-1185">Reference proteome</keyword>
<feature type="compositionally biased region" description="Basic and acidic residues" evidence="1">
    <location>
        <begin position="228"/>
        <end position="240"/>
    </location>
</feature>
<feature type="compositionally biased region" description="Polar residues" evidence="1">
    <location>
        <begin position="78"/>
        <end position="90"/>
    </location>
</feature>
<accession>A0A1U7WT11</accession>
<dbReference type="Proteomes" id="UP000189701">
    <property type="component" value="Unplaced"/>
</dbReference>
<organism evidence="2 3">
    <name type="scientific">Nicotiana sylvestris</name>
    <name type="common">Wood tobacco</name>
    <name type="synonym">South American tobacco</name>
    <dbReference type="NCBI Taxonomy" id="4096"/>
    <lineage>
        <taxon>Eukaryota</taxon>
        <taxon>Viridiplantae</taxon>
        <taxon>Streptophyta</taxon>
        <taxon>Embryophyta</taxon>
        <taxon>Tracheophyta</taxon>
        <taxon>Spermatophyta</taxon>
        <taxon>Magnoliopsida</taxon>
        <taxon>eudicotyledons</taxon>
        <taxon>Gunneridae</taxon>
        <taxon>Pentapetalae</taxon>
        <taxon>asterids</taxon>
        <taxon>lamiids</taxon>
        <taxon>Solanales</taxon>
        <taxon>Solanaceae</taxon>
        <taxon>Nicotianoideae</taxon>
        <taxon>Nicotianeae</taxon>
        <taxon>Nicotiana</taxon>
    </lineage>
</organism>
<feature type="region of interest" description="Disordered" evidence="1">
    <location>
        <begin position="166"/>
        <end position="240"/>
    </location>
</feature>
<evidence type="ECO:0000313" key="3">
    <source>
        <dbReference type="RefSeq" id="XP_009780446.1"/>
    </source>
</evidence>
<protein>
    <submittedName>
        <fullName evidence="3">Uncharacterized protein LOC104229494</fullName>
    </submittedName>
</protein>
<feature type="compositionally biased region" description="Basic and acidic residues" evidence="1">
    <location>
        <begin position="53"/>
        <end position="74"/>
    </location>
</feature>
<dbReference type="GeneID" id="104229494"/>
<gene>
    <name evidence="3" type="primary">LOC104229494</name>
</gene>
<name>A0A1U7WT11_NICSY</name>
<feature type="compositionally biased region" description="Acidic residues" evidence="1">
    <location>
        <begin position="218"/>
        <end position="227"/>
    </location>
</feature>
<feature type="region of interest" description="Disordered" evidence="1">
    <location>
        <begin position="53"/>
        <end position="129"/>
    </location>
</feature>
<feature type="compositionally biased region" description="Low complexity" evidence="1">
    <location>
        <begin position="12"/>
        <end position="29"/>
    </location>
</feature>
<evidence type="ECO:0000313" key="2">
    <source>
        <dbReference type="Proteomes" id="UP000189701"/>
    </source>
</evidence>
<dbReference type="RefSeq" id="XP_009780446.1">
    <property type="nucleotide sequence ID" value="XM_009782144.1"/>
</dbReference>
<feature type="compositionally biased region" description="Basic and acidic residues" evidence="1">
    <location>
        <begin position="105"/>
        <end position="126"/>
    </location>
</feature>
<reference evidence="2" key="1">
    <citation type="journal article" date="2013" name="Genome Biol.">
        <title>Reference genomes and transcriptomes of Nicotiana sylvestris and Nicotiana tomentosiformis.</title>
        <authorList>
            <person name="Sierro N."/>
            <person name="Battey J.N."/>
            <person name="Ouadi S."/>
            <person name="Bovet L."/>
            <person name="Goepfert S."/>
            <person name="Bakaher N."/>
            <person name="Peitsch M.C."/>
            <person name="Ivanov N.V."/>
        </authorList>
    </citation>
    <scope>NUCLEOTIDE SEQUENCE [LARGE SCALE GENOMIC DNA]</scope>
</reference>
<feature type="region of interest" description="Disordered" evidence="1">
    <location>
        <begin position="1"/>
        <end position="34"/>
    </location>
</feature>
<reference evidence="3" key="2">
    <citation type="submission" date="2025-08" db="UniProtKB">
        <authorList>
            <consortium name="RefSeq"/>
        </authorList>
    </citation>
    <scope>IDENTIFICATION</scope>
    <source>
        <tissue evidence="3">Leaf</tissue>
    </source>
</reference>
<dbReference type="KEGG" id="nsy:104229494"/>
<feature type="compositionally biased region" description="Basic residues" evidence="1">
    <location>
        <begin position="203"/>
        <end position="214"/>
    </location>
</feature>